<evidence type="ECO:0000256" key="1">
    <source>
        <dbReference type="SAM" id="MobiDB-lite"/>
    </source>
</evidence>
<organism evidence="2 3">
    <name type="scientific">Mycobacterium intracellulare</name>
    <dbReference type="NCBI Taxonomy" id="1767"/>
    <lineage>
        <taxon>Bacteria</taxon>
        <taxon>Bacillati</taxon>
        <taxon>Actinomycetota</taxon>
        <taxon>Actinomycetes</taxon>
        <taxon>Mycobacteriales</taxon>
        <taxon>Mycobacteriaceae</taxon>
        <taxon>Mycobacterium</taxon>
        <taxon>Mycobacterium avium complex (MAC)</taxon>
    </lineage>
</organism>
<dbReference type="Proteomes" id="UP000595205">
    <property type="component" value="Chromosome"/>
</dbReference>
<protein>
    <submittedName>
        <fullName evidence="2">Uncharacterized protein</fullName>
    </submittedName>
</protein>
<accession>A0A7R7MYS5</accession>
<name>A0A7R7MYS5_MYCIT</name>
<reference evidence="2 3" key="1">
    <citation type="submission" date="2020-12" db="EMBL/GenBank/DDBJ databases">
        <title>Genome sequence of clinical Mycobacterium intracellulare strains.</title>
        <authorList>
            <person name="Tateishi Y."/>
            <person name="Matsumoto S."/>
            <person name="Fukushima Y."/>
            <person name="Nakajima C."/>
            <person name="Suzuki Y."/>
        </authorList>
    </citation>
    <scope>NUCLEOTIDE SEQUENCE [LARGE SCALE GENOMIC DNA]</scope>
    <source>
        <strain evidence="2 3">M018</strain>
    </source>
</reference>
<evidence type="ECO:0000313" key="3">
    <source>
        <dbReference type="Proteomes" id="UP000595205"/>
    </source>
</evidence>
<feature type="region of interest" description="Disordered" evidence="1">
    <location>
        <begin position="31"/>
        <end position="68"/>
    </location>
</feature>
<sequence>MVAASSYQKEGRAAPAMLTATASAATCNGSSAAATAGRRLPSTPGLNTSLWCQNGPGGSADRAPDSNV</sequence>
<dbReference type="EMBL" id="AP024255">
    <property type="protein sequence ID" value="BCP02059.1"/>
    <property type="molecule type" value="Genomic_DNA"/>
</dbReference>
<gene>
    <name evidence="2" type="ORF">MINTM018_48280</name>
</gene>
<proteinExistence type="predicted"/>
<dbReference type="AlphaFoldDB" id="A0A7R7MYS5"/>
<evidence type="ECO:0000313" key="2">
    <source>
        <dbReference type="EMBL" id="BCP02059.1"/>
    </source>
</evidence>